<dbReference type="PROSITE" id="PS50011">
    <property type="entry name" value="PROTEIN_KINASE_DOM"/>
    <property type="match status" value="1"/>
</dbReference>
<proteinExistence type="predicted"/>
<dbReference type="InterPro" id="IPR011009">
    <property type="entry name" value="Kinase-like_dom_sf"/>
</dbReference>
<dbReference type="InterPro" id="IPR020635">
    <property type="entry name" value="Tyr_kinase_cat_dom"/>
</dbReference>
<dbReference type="SUPFAM" id="SSF56112">
    <property type="entry name" value="Protein kinase-like (PK-like)"/>
    <property type="match status" value="1"/>
</dbReference>
<dbReference type="Pfam" id="PF07714">
    <property type="entry name" value="PK_Tyr_Ser-Thr"/>
    <property type="match status" value="1"/>
</dbReference>
<dbReference type="GO" id="GO:0043235">
    <property type="term" value="C:receptor complex"/>
    <property type="evidence" value="ECO:0007669"/>
    <property type="project" value="TreeGrafter"/>
</dbReference>
<dbReference type="Gene3D" id="1.10.510.10">
    <property type="entry name" value="Transferase(Phosphotransferase) domain 1"/>
    <property type="match status" value="1"/>
</dbReference>
<dbReference type="InterPro" id="IPR001245">
    <property type="entry name" value="Ser-Thr/Tyr_kinase_cat_dom"/>
</dbReference>
<dbReference type="GO" id="GO:0005886">
    <property type="term" value="C:plasma membrane"/>
    <property type="evidence" value="ECO:0007669"/>
    <property type="project" value="TreeGrafter"/>
</dbReference>
<dbReference type="Proteomes" id="UP000887578">
    <property type="component" value="Unplaced"/>
</dbReference>
<evidence type="ECO:0000259" key="1">
    <source>
        <dbReference type="PROSITE" id="PS50011"/>
    </source>
</evidence>
<dbReference type="GO" id="GO:0004714">
    <property type="term" value="F:transmembrane receptor protein tyrosine kinase activity"/>
    <property type="evidence" value="ECO:0007669"/>
    <property type="project" value="TreeGrafter"/>
</dbReference>
<dbReference type="GO" id="GO:0005524">
    <property type="term" value="F:ATP binding"/>
    <property type="evidence" value="ECO:0007669"/>
    <property type="project" value="InterPro"/>
</dbReference>
<name>A0A914P4F8_9BILA</name>
<dbReference type="AlphaFoldDB" id="A0A914P4F8"/>
<dbReference type="InterPro" id="IPR050122">
    <property type="entry name" value="RTK"/>
</dbReference>
<evidence type="ECO:0000313" key="3">
    <source>
        <dbReference type="WBParaSite" id="PDA_v2.g12761.t1"/>
    </source>
</evidence>
<reference evidence="3" key="1">
    <citation type="submission" date="2022-11" db="UniProtKB">
        <authorList>
            <consortium name="WormBaseParasite"/>
        </authorList>
    </citation>
    <scope>IDENTIFICATION</scope>
</reference>
<dbReference type="WBParaSite" id="PDA_v2.g12761.t1">
    <property type="protein sequence ID" value="PDA_v2.g12761.t1"/>
    <property type="gene ID" value="PDA_v2.g12761"/>
</dbReference>
<dbReference type="InterPro" id="IPR008266">
    <property type="entry name" value="Tyr_kinase_AS"/>
</dbReference>
<dbReference type="GO" id="GO:0007169">
    <property type="term" value="P:cell surface receptor protein tyrosine kinase signaling pathway"/>
    <property type="evidence" value="ECO:0007669"/>
    <property type="project" value="TreeGrafter"/>
</dbReference>
<dbReference type="PROSITE" id="PS00109">
    <property type="entry name" value="PROTEIN_KINASE_TYR"/>
    <property type="match status" value="1"/>
</dbReference>
<evidence type="ECO:0000313" key="2">
    <source>
        <dbReference type="Proteomes" id="UP000887578"/>
    </source>
</evidence>
<dbReference type="PRINTS" id="PR00109">
    <property type="entry name" value="TYRKINASE"/>
</dbReference>
<feature type="domain" description="Protein kinase" evidence="1">
    <location>
        <begin position="1"/>
        <end position="246"/>
    </location>
</feature>
<keyword evidence="2" id="KW-1185">Reference proteome</keyword>
<dbReference type="SMART" id="SM00219">
    <property type="entry name" value="TyrKc"/>
    <property type="match status" value="1"/>
</dbReference>
<dbReference type="InterPro" id="IPR000719">
    <property type="entry name" value="Prot_kinase_dom"/>
</dbReference>
<dbReference type="CDD" id="cd00192">
    <property type="entry name" value="PTKc"/>
    <property type="match status" value="1"/>
</dbReference>
<dbReference type="PANTHER" id="PTHR24416">
    <property type="entry name" value="TYROSINE-PROTEIN KINASE RECEPTOR"/>
    <property type="match status" value="1"/>
</dbReference>
<dbReference type="PIRSF" id="PIRSF000654">
    <property type="entry name" value="Integrin-linked_kinase"/>
    <property type="match status" value="1"/>
</dbReference>
<dbReference type="PANTHER" id="PTHR24416:SF600">
    <property type="entry name" value="PDGF- AND VEGF-RECEPTOR RELATED, ISOFORM J"/>
    <property type="match status" value="1"/>
</dbReference>
<organism evidence="2 3">
    <name type="scientific">Panagrolaimus davidi</name>
    <dbReference type="NCBI Taxonomy" id="227884"/>
    <lineage>
        <taxon>Eukaryota</taxon>
        <taxon>Metazoa</taxon>
        <taxon>Ecdysozoa</taxon>
        <taxon>Nematoda</taxon>
        <taxon>Chromadorea</taxon>
        <taxon>Rhabditida</taxon>
        <taxon>Tylenchina</taxon>
        <taxon>Panagrolaimomorpha</taxon>
        <taxon>Panagrolaimoidea</taxon>
        <taxon>Panagrolaimidae</taxon>
        <taxon>Panagrolaimus</taxon>
    </lineage>
</organism>
<accession>A0A914P4F8</accession>
<protein>
    <submittedName>
        <fullName evidence="3">Protein kinase domain-containing protein</fullName>
    </submittedName>
</protein>
<sequence>MTTNISNRNVAVKIPNSFKDVEIKKFVQQIEALILFKYHPNILTIIGWTLYGDIPVLITELAETNLLNYVQTISNHQNFKKFSLQVLWQISNALAYVTSHKMIHRDVACRNILCMDGGIVKLADFDLCCFCDKNGIFKDTMNNKLPIKWLSIEALTNGIFSEKSDVWAFGILCYEIFSFGSIPYDSMSPIEMMQFLEADKRLEKPDGTPDYIYDLMIKCWNKESKNRPNFIQINKKITSKLENETFKYGYLTLKKVFAKP</sequence>